<name>I3EFS2_NEMP3</name>
<keyword evidence="4 6" id="KW-1133">Transmembrane helix</keyword>
<accession>I3EFS2</accession>
<evidence type="ECO:0000256" key="7">
    <source>
        <dbReference type="SAM" id="SignalP"/>
    </source>
</evidence>
<dbReference type="PANTHER" id="PTHR12223">
    <property type="entry name" value="VESICULAR MANNOSE-BINDING LECTIN"/>
    <property type="match status" value="1"/>
</dbReference>
<evidence type="ECO:0000313" key="9">
    <source>
        <dbReference type="EMBL" id="EIJ88069.1"/>
    </source>
</evidence>
<dbReference type="InterPro" id="IPR051136">
    <property type="entry name" value="Intracellular_Lectin-GPT"/>
</dbReference>
<dbReference type="Proteomes" id="UP000002872">
    <property type="component" value="Unassembled WGS sequence"/>
</dbReference>
<gene>
    <name evidence="9" type="ORF">NEQG_01513</name>
</gene>
<dbReference type="InterPro" id="IPR005052">
    <property type="entry name" value="Lectin_leg"/>
</dbReference>
<evidence type="ECO:0000259" key="8">
    <source>
        <dbReference type="Pfam" id="PF03388"/>
    </source>
</evidence>
<keyword evidence="5 6" id="KW-0472">Membrane</keyword>
<evidence type="ECO:0000256" key="6">
    <source>
        <dbReference type="SAM" id="Phobius"/>
    </source>
</evidence>
<dbReference type="GO" id="GO:0005789">
    <property type="term" value="C:endoplasmic reticulum membrane"/>
    <property type="evidence" value="ECO:0007669"/>
    <property type="project" value="TreeGrafter"/>
</dbReference>
<evidence type="ECO:0000313" key="10">
    <source>
        <dbReference type="Proteomes" id="UP000002872"/>
    </source>
</evidence>
<evidence type="ECO:0000256" key="4">
    <source>
        <dbReference type="ARBA" id="ARBA00022989"/>
    </source>
</evidence>
<protein>
    <recommendedName>
        <fullName evidence="8">L-type lectin-like domain-containing protein</fullName>
    </recommendedName>
</protein>
<comment type="subcellular location">
    <subcellularLocation>
        <location evidence="1">Membrane</location>
        <topology evidence="1">Single-pass type I membrane protein</topology>
    </subcellularLocation>
</comment>
<dbReference type="GO" id="GO:0005793">
    <property type="term" value="C:endoplasmic reticulum-Golgi intermediate compartment"/>
    <property type="evidence" value="ECO:0007669"/>
    <property type="project" value="TreeGrafter"/>
</dbReference>
<feature type="signal peptide" evidence="7">
    <location>
        <begin position="1"/>
        <end position="17"/>
    </location>
</feature>
<evidence type="ECO:0000256" key="5">
    <source>
        <dbReference type="ARBA" id="ARBA00023136"/>
    </source>
</evidence>
<keyword evidence="10" id="KW-1185">Reference proteome</keyword>
<evidence type="ECO:0000256" key="3">
    <source>
        <dbReference type="ARBA" id="ARBA00022729"/>
    </source>
</evidence>
<dbReference type="Gene3D" id="2.60.120.200">
    <property type="match status" value="1"/>
</dbReference>
<dbReference type="STRING" id="935791.I3EFS2"/>
<keyword evidence="3 7" id="KW-0732">Signal</keyword>
<reference evidence="9" key="1">
    <citation type="submission" date="2011-01" db="EMBL/GenBank/DDBJ databases">
        <title>The Genome Sequence of Nematocida parisii strain ERTm3.</title>
        <authorList>
            <consortium name="The Broad Institute Genome Sequencing Platform"/>
            <consortium name="The Broad Institute Genome Sequencing Center for Infectious Disease"/>
            <person name="Cuomo C."/>
            <person name="Troemel E."/>
            <person name="Young S.K."/>
            <person name="Zeng Q."/>
            <person name="Gargeya S."/>
            <person name="Fitzgerald M."/>
            <person name="Haas B."/>
            <person name="Abouelleil A."/>
            <person name="Alvarado L."/>
            <person name="Arachchi H.M."/>
            <person name="Berlin A."/>
            <person name="Chapman S.B."/>
            <person name="Gearin G."/>
            <person name="Goldberg J."/>
            <person name="Griggs A."/>
            <person name="Gujja S."/>
            <person name="Hansen M."/>
            <person name="Heiman D."/>
            <person name="Howarth C."/>
            <person name="Larimer J."/>
            <person name="Lui A."/>
            <person name="MacDonald P.J.P."/>
            <person name="McCowen C."/>
            <person name="Montmayeur A."/>
            <person name="Murphy C."/>
            <person name="Neiman D."/>
            <person name="Pearson M."/>
            <person name="Priest M."/>
            <person name="Roberts A."/>
            <person name="Saif S."/>
            <person name="Shea T."/>
            <person name="Sisk P."/>
            <person name="Stolte C."/>
            <person name="Sykes S."/>
            <person name="Wortman J."/>
            <person name="Nusbaum C."/>
            <person name="Birren B."/>
        </authorList>
    </citation>
    <scope>NUCLEOTIDE SEQUENCE</scope>
    <source>
        <strain evidence="9">ERTm3</strain>
    </source>
</reference>
<feature type="chain" id="PRO_5003670940" description="L-type lectin-like domain-containing protein" evidence="7">
    <location>
        <begin position="18"/>
        <end position="280"/>
    </location>
</feature>
<dbReference type="SUPFAM" id="SSF49899">
    <property type="entry name" value="Concanavalin A-like lectins/glucanases"/>
    <property type="match status" value="1"/>
</dbReference>
<dbReference type="HOGENOM" id="CLU_994308_0_0_1"/>
<feature type="transmembrane region" description="Helical" evidence="6">
    <location>
        <begin position="248"/>
        <end position="265"/>
    </location>
</feature>
<evidence type="ECO:0000256" key="1">
    <source>
        <dbReference type="ARBA" id="ARBA00004479"/>
    </source>
</evidence>
<dbReference type="OrthoDB" id="270293at2759"/>
<dbReference type="Pfam" id="PF03388">
    <property type="entry name" value="Lectin_leg-like"/>
    <property type="match status" value="1"/>
</dbReference>
<dbReference type="GO" id="GO:0005537">
    <property type="term" value="F:D-mannose binding"/>
    <property type="evidence" value="ECO:0007669"/>
    <property type="project" value="TreeGrafter"/>
</dbReference>
<feature type="domain" description="L-type lectin-like" evidence="8">
    <location>
        <begin position="25"/>
        <end position="183"/>
    </location>
</feature>
<proteinExistence type="predicted"/>
<dbReference type="InParanoid" id="I3EFS2"/>
<organism evidence="9 10">
    <name type="scientific">Nematocida parisii (strain ERTm3)</name>
    <name type="common">Nematode killer fungus</name>
    <dbReference type="NCBI Taxonomy" id="935791"/>
    <lineage>
        <taxon>Eukaryota</taxon>
        <taxon>Fungi</taxon>
        <taxon>Fungi incertae sedis</taxon>
        <taxon>Microsporidia</taxon>
        <taxon>Nematocida</taxon>
    </lineage>
</organism>
<keyword evidence="2 6" id="KW-0812">Transmembrane</keyword>
<dbReference type="VEuPathDB" id="MicrosporidiaDB:NEQG_01513"/>
<dbReference type="EMBL" id="GL870879">
    <property type="protein sequence ID" value="EIJ88069.1"/>
    <property type="molecule type" value="Genomic_DNA"/>
</dbReference>
<dbReference type="GO" id="GO:0000139">
    <property type="term" value="C:Golgi membrane"/>
    <property type="evidence" value="ECO:0007669"/>
    <property type="project" value="TreeGrafter"/>
</dbReference>
<dbReference type="GO" id="GO:0006888">
    <property type="term" value="P:endoplasmic reticulum to Golgi vesicle-mediated transport"/>
    <property type="evidence" value="ECO:0007669"/>
    <property type="project" value="TreeGrafter"/>
</dbReference>
<sequence>MKFTYLLLLVSSALVLAADSMQPVYKSKASMYRPYLDRITGRLVFGTMQGGCNIVSMGNEAGVHLTQSTDNSYGSVTAKHPIAMDNWKVDIHMSVKRGAQGMGVWFTKDFNSGTLFGGSPQFNGLLVFMAMSENTLTDKYPMIGIATAYGGAPVVHFSKKVDVVQDCMISLKFVNGVLSVMYGGRDKEVKLIEEMRRVSFDDGTRLTISGQVADSDGDINIKSISVFKMHRPRRIPAADEIPKTRQKMTWLVFGAVLVGVGYYVYKQRTVKQKHKGILQQ</sequence>
<dbReference type="OMA" id="EMHRISI"/>
<dbReference type="GO" id="GO:0030134">
    <property type="term" value="C:COPII-coated ER to Golgi transport vesicle"/>
    <property type="evidence" value="ECO:0007669"/>
    <property type="project" value="TreeGrafter"/>
</dbReference>
<dbReference type="InterPro" id="IPR013320">
    <property type="entry name" value="ConA-like_dom_sf"/>
</dbReference>
<dbReference type="PANTHER" id="PTHR12223:SF45">
    <property type="entry name" value="RE50040P"/>
    <property type="match status" value="1"/>
</dbReference>
<evidence type="ECO:0000256" key="2">
    <source>
        <dbReference type="ARBA" id="ARBA00022692"/>
    </source>
</evidence>
<dbReference type="AlphaFoldDB" id="I3EFS2"/>